<evidence type="ECO:0000313" key="4">
    <source>
        <dbReference type="Proteomes" id="UP000639772"/>
    </source>
</evidence>
<organism evidence="1 4">
    <name type="scientific">Vanilla planifolia</name>
    <name type="common">Vanilla</name>
    <dbReference type="NCBI Taxonomy" id="51239"/>
    <lineage>
        <taxon>Eukaryota</taxon>
        <taxon>Viridiplantae</taxon>
        <taxon>Streptophyta</taxon>
        <taxon>Embryophyta</taxon>
        <taxon>Tracheophyta</taxon>
        <taxon>Spermatophyta</taxon>
        <taxon>Magnoliopsida</taxon>
        <taxon>Liliopsida</taxon>
        <taxon>Asparagales</taxon>
        <taxon>Orchidaceae</taxon>
        <taxon>Vanilloideae</taxon>
        <taxon>Vanilleae</taxon>
        <taxon>Vanilla</taxon>
    </lineage>
</organism>
<dbReference type="Proteomes" id="UP000639772">
    <property type="component" value="Unassembled WGS sequence"/>
</dbReference>
<keyword evidence="3" id="KW-1185">Reference proteome</keyword>
<name>A0A835U2T1_VANPL</name>
<reference evidence="3 4" key="1">
    <citation type="journal article" date="2020" name="Nat. Food">
        <title>A phased Vanilla planifolia genome enables genetic improvement of flavour and production.</title>
        <authorList>
            <person name="Hasing T."/>
            <person name="Tang H."/>
            <person name="Brym M."/>
            <person name="Khazi F."/>
            <person name="Huang T."/>
            <person name="Chambers A.H."/>
        </authorList>
    </citation>
    <scope>NUCLEOTIDE SEQUENCE [LARGE SCALE GENOMIC DNA]</scope>
    <source>
        <tissue evidence="1">Leaf</tissue>
    </source>
</reference>
<accession>A0A835U2T1</accession>
<gene>
    <name evidence="2" type="ORF">HPP92_028922</name>
    <name evidence="1" type="ORF">HPP92_028932</name>
</gene>
<dbReference type="AlphaFoldDB" id="A0A835U2T1"/>
<comment type="caution">
    <text evidence="1">The sequence shown here is derived from an EMBL/GenBank/DDBJ whole genome shotgun (WGS) entry which is preliminary data.</text>
</comment>
<dbReference type="Proteomes" id="UP000636800">
    <property type="component" value="Unassembled WGS sequence"/>
</dbReference>
<feature type="non-terminal residue" evidence="1">
    <location>
        <position position="1"/>
    </location>
</feature>
<evidence type="ECO:0000313" key="1">
    <source>
        <dbReference type="EMBL" id="KAG0446257.1"/>
    </source>
</evidence>
<evidence type="ECO:0000313" key="2">
    <source>
        <dbReference type="EMBL" id="KAG0446263.1"/>
    </source>
</evidence>
<sequence length="103" mass="11215">SHEVRSEAPSGLQWSRHQPCLGTAVAWLGKTLVSLARTDVNKWVMTFGSSLVEVLAASLLEWSRGSNLVQAELSVSLVSLKILIVTSPRIWLRAAADYKPKGS</sequence>
<evidence type="ECO:0000313" key="3">
    <source>
        <dbReference type="Proteomes" id="UP000636800"/>
    </source>
</evidence>
<dbReference type="EMBL" id="JADCNL010000595">
    <property type="protein sequence ID" value="KAG0446263.1"/>
    <property type="molecule type" value="Genomic_DNA"/>
</dbReference>
<dbReference type="EMBL" id="JADCNM010000596">
    <property type="protein sequence ID" value="KAG0446257.1"/>
    <property type="molecule type" value="Genomic_DNA"/>
</dbReference>
<proteinExistence type="predicted"/>
<protein>
    <submittedName>
        <fullName evidence="1">Uncharacterized protein</fullName>
    </submittedName>
</protein>